<keyword evidence="5" id="KW-1185">Reference proteome</keyword>
<dbReference type="RefSeq" id="WP_009625557.1">
    <property type="nucleotide sequence ID" value="NZ_VBTY01000013.1"/>
</dbReference>
<reference evidence="4" key="1">
    <citation type="submission" date="2019-05" db="EMBL/GenBank/DDBJ databases">
        <title>Whole genome sequencing of Pseudanabaena catenata USMAC16.</title>
        <authorList>
            <person name="Khan Z."/>
            <person name="Omar W.M."/>
            <person name="Convey P."/>
            <person name="Merican F."/>
            <person name="Najimudin N."/>
        </authorList>
    </citation>
    <scope>NUCLEOTIDE SEQUENCE</scope>
    <source>
        <strain evidence="4">USMAC16</strain>
    </source>
</reference>
<accession>A0A9X4M6A8</accession>
<dbReference type="PANTHER" id="PTHR43800:SF1">
    <property type="entry name" value="PEPTIDYL-LYSINE N-ACETYLTRANSFERASE YJAB"/>
    <property type="match status" value="1"/>
</dbReference>
<dbReference type="Pfam" id="PF13673">
    <property type="entry name" value="Acetyltransf_10"/>
    <property type="match status" value="1"/>
</dbReference>
<dbReference type="EC" id="2.3.1.-" evidence="4"/>
<comment type="caution">
    <text evidence="4">The sequence shown here is derived from an EMBL/GenBank/DDBJ whole genome shotgun (WGS) entry which is preliminary data.</text>
</comment>
<keyword evidence="2 4" id="KW-0012">Acyltransferase</keyword>
<name>A0A9X4M6A8_9CYAN</name>
<evidence type="ECO:0000313" key="4">
    <source>
        <dbReference type="EMBL" id="MDG3493518.1"/>
    </source>
</evidence>
<protein>
    <submittedName>
        <fullName evidence="4">GNAT family N-acetyltransferase</fullName>
        <ecNumber evidence="4">2.3.1.-</ecNumber>
    </submittedName>
</protein>
<evidence type="ECO:0000256" key="2">
    <source>
        <dbReference type="ARBA" id="ARBA00023315"/>
    </source>
</evidence>
<dbReference type="PROSITE" id="PS51186">
    <property type="entry name" value="GNAT"/>
    <property type="match status" value="1"/>
</dbReference>
<dbReference type="Proteomes" id="UP001152872">
    <property type="component" value="Unassembled WGS sequence"/>
</dbReference>
<dbReference type="CDD" id="cd04301">
    <property type="entry name" value="NAT_SF"/>
    <property type="match status" value="1"/>
</dbReference>
<keyword evidence="1 4" id="KW-0808">Transferase</keyword>
<dbReference type="InterPro" id="IPR016181">
    <property type="entry name" value="Acyl_CoA_acyltransferase"/>
</dbReference>
<dbReference type="PANTHER" id="PTHR43800">
    <property type="entry name" value="PEPTIDYL-LYSINE N-ACETYLTRANSFERASE YJAB"/>
    <property type="match status" value="1"/>
</dbReference>
<evidence type="ECO:0000259" key="3">
    <source>
        <dbReference type="PROSITE" id="PS51186"/>
    </source>
</evidence>
<dbReference type="GO" id="GO:0016747">
    <property type="term" value="F:acyltransferase activity, transferring groups other than amino-acyl groups"/>
    <property type="evidence" value="ECO:0007669"/>
    <property type="project" value="InterPro"/>
</dbReference>
<organism evidence="4 5">
    <name type="scientific">Pseudanabaena catenata USMAC16</name>
    <dbReference type="NCBI Taxonomy" id="1855837"/>
    <lineage>
        <taxon>Bacteria</taxon>
        <taxon>Bacillati</taxon>
        <taxon>Cyanobacteriota</taxon>
        <taxon>Cyanophyceae</taxon>
        <taxon>Pseudanabaenales</taxon>
        <taxon>Pseudanabaenaceae</taxon>
        <taxon>Pseudanabaena</taxon>
    </lineage>
</organism>
<evidence type="ECO:0000313" key="5">
    <source>
        <dbReference type="Proteomes" id="UP001152872"/>
    </source>
</evidence>
<evidence type="ECO:0000256" key="1">
    <source>
        <dbReference type="ARBA" id="ARBA00022679"/>
    </source>
</evidence>
<sequence>MGIPKTLTQPLIRAYQDADLDAIAQLWYNTWHETFPNLQHPHPYPEWRELLLTKLIPQGSTWIAEVEQQIAGFMLIFPEKSYIDQLFVDRRYQSHGIGAQFLDHAKSLHPQGLRLYTLRENTRARVFYERNGFIASELSVNTFNGQPNVEYIWKPRQ</sequence>
<proteinExistence type="predicted"/>
<dbReference type="Gene3D" id="3.40.630.30">
    <property type="match status" value="1"/>
</dbReference>
<dbReference type="EMBL" id="VBTY01000013">
    <property type="protein sequence ID" value="MDG3493518.1"/>
    <property type="molecule type" value="Genomic_DNA"/>
</dbReference>
<gene>
    <name evidence="4" type="ORF">FEV09_03005</name>
</gene>
<feature type="domain" description="N-acetyltransferase" evidence="3">
    <location>
        <begin position="10"/>
        <end position="157"/>
    </location>
</feature>
<dbReference type="InterPro" id="IPR000182">
    <property type="entry name" value="GNAT_dom"/>
</dbReference>
<dbReference type="SUPFAM" id="SSF55729">
    <property type="entry name" value="Acyl-CoA N-acyltransferases (Nat)"/>
    <property type="match status" value="1"/>
</dbReference>
<dbReference type="AlphaFoldDB" id="A0A9X4M6A8"/>